<comment type="subcellular location">
    <subcellularLocation>
        <location evidence="1">Mitochondrion inner membrane</location>
        <topology evidence="1">Single-pass membrane protein</topology>
    </subcellularLocation>
</comment>
<protein>
    <submittedName>
        <fullName evidence="7">Mitochondrial chaperone BCS1</fullName>
    </submittedName>
</protein>
<evidence type="ECO:0000259" key="6">
    <source>
        <dbReference type="SMART" id="SM01024"/>
    </source>
</evidence>
<evidence type="ECO:0000313" key="8">
    <source>
        <dbReference type="EMBL" id="EPY35588.1"/>
    </source>
</evidence>
<evidence type="ECO:0000256" key="2">
    <source>
        <dbReference type="ARBA" id="ARBA00007448"/>
    </source>
</evidence>
<name>S9U480_9TRYP</name>
<dbReference type="SMART" id="SM00382">
    <property type="entry name" value="AAA"/>
    <property type="match status" value="1"/>
</dbReference>
<keyword evidence="3" id="KW-0999">Mitochondrion inner membrane</keyword>
<keyword evidence="9" id="KW-1185">Reference proteome</keyword>
<dbReference type="Pfam" id="PF08740">
    <property type="entry name" value="BCS1_N"/>
    <property type="match status" value="1"/>
</dbReference>
<feature type="domain" description="AAA+ ATPase" evidence="5">
    <location>
        <begin position="324"/>
        <end position="473"/>
    </location>
</feature>
<evidence type="ECO:0000256" key="3">
    <source>
        <dbReference type="ARBA" id="ARBA00022792"/>
    </source>
</evidence>
<organism evidence="7 9">
    <name type="scientific">Strigomonas culicis</name>
    <dbReference type="NCBI Taxonomy" id="28005"/>
    <lineage>
        <taxon>Eukaryota</taxon>
        <taxon>Discoba</taxon>
        <taxon>Euglenozoa</taxon>
        <taxon>Kinetoplastea</taxon>
        <taxon>Metakinetoplastina</taxon>
        <taxon>Trypanosomatida</taxon>
        <taxon>Trypanosomatidae</taxon>
        <taxon>Strigomonadinae</taxon>
        <taxon>Strigomonas</taxon>
    </lineage>
</organism>
<dbReference type="EMBL" id="ATMH01001086">
    <property type="protein sequence ID" value="EPY35588.1"/>
    <property type="molecule type" value="Genomic_DNA"/>
</dbReference>
<evidence type="ECO:0000256" key="4">
    <source>
        <dbReference type="SAM" id="MobiDB-lite"/>
    </source>
</evidence>
<accession>S9U480</accession>
<gene>
    <name evidence="8" type="ORF">STCU_01086</name>
    <name evidence="7" type="ORF">STCU_07492</name>
</gene>
<dbReference type="GO" id="GO:0005524">
    <property type="term" value="F:ATP binding"/>
    <property type="evidence" value="ECO:0007669"/>
    <property type="project" value="InterPro"/>
</dbReference>
<proteinExistence type="inferred from homology"/>
<dbReference type="Pfam" id="PF00004">
    <property type="entry name" value="AAA"/>
    <property type="match status" value="1"/>
</dbReference>
<dbReference type="OrthoDB" id="10251412at2759"/>
<evidence type="ECO:0000259" key="5">
    <source>
        <dbReference type="SMART" id="SM00382"/>
    </source>
</evidence>
<evidence type="ECO:0000313" key="7">
    <source>
        <dbReference type="EMBL" id="EPY23748.1"/>
    </source>
</evidence>
<dbReference type="InterPro" id="IPR027417">
    <property type="entry name" value="P-loop_NTPase"/>
</dbReference>
<keyword evidence="3" id="KW-0496">Mitochondrion</keyword>
<sequence length="535" mass="59943">MLFRFLRRTSAAHHVATAAPTFARRASASLSDLFTSPAGLTALLYGRTSLSEKSDKLSSSGAQRGEPPKGRRRIGRNRKETSTDDVGPDGPPKPSRFHFLTQDAVGLALLIFILSALWELLRSQQYTVMEKCRGLFMTTLEVRSSQEEFAMIVDWMARQPRGKRARNVTLRPMTLQDEQMVEDGKDAAVSDGEQRAALVPGYGAHFFAYDGVWMWVRREFDSSKKHFAATHIDRENDVLTLSFLTRNRTLLDRFLTEVRSSWEAHVQNRVRIYYPRYGDWRLLTEKPRRSLDTLYLAPDVMQLVEEARCFFALRDVYAELGIPWRRGYLFEGPPGTGKSSLTVALAGELQVPVYVLSLQSSWIDDDTLLRCVSQLPSKSILLIEDVENAVKRNTSSSREVGHDLGEEVSSTEVGGSSRAAVSMSGLLNALDGITSTQGRLLIVTTNDASRIPSPEALLRPGRIDRKMHFTNLGPSQLDQMKKTFSTTVTKHERYFATTGACEAVNACPYEVNTTAATYQQKLLDEMYGALLHAKD</sequence>
<dbReference type="AlphaFoldDB" id="S9U480"/>
<dbReference type="InterPro" id="IPR014851">
    <property type="entry name" value="BCS1_N"/>
</dbReference>
<feature type="region of interest" description="Disordered" evidence="4">
    <location>
        <begin position="54"/>
        <end position="97"/>
    </location>
</feature>
<feature type="domain" description="BCS1 N-terminal" evidence="6">
    <location>
        <begin position="112"/>
        <end position="294"/>
    </location>
</feature>
<dbReference type="SMART" id="SM01024">
    <property type="entry name" value="BCS1_N"/>
    <property type="match status" value="1"/>
</dbReference>
<evidence type="ECO:0000256" key="1">
    <source>
        <dbReference type="ARBA" id="ARBA00004434"/>
    </source>
</evidence>
<evidence type="ECO:0000313" key="9">
    <source>
        <dbReference type="Proteomes" id="UP000015354"/>
    </source>
</evidence>
<dbReference type="EMBL" id="ATMH01007492">
    <property type="protein sequence ID" value="EPY23748.1"/>
    <property type="molecule type" value="Genomic_DNA"/>
</dbReference>
<feature type="region of interest" description="Disordered" evidence="4">
    <location>
        <begin position="394"/>
        <end position="415"/>
    </location>
</feature>
<dbReference type="GO" id="GO:0005743">
    <property type="term" value="C:mitochondrial inner membrane"/>
    <property type="evidence" value="ECO:0007669"/>
    <property type="project" value="UniProtKB-SubCell"/>
</dbReference>
<dbReference type="Proteomes" id="UP000015354">
    <property type="component" value="Unassembled WGS sequence"/>
</dbReference>
<reference evidence="7" key="2">
    <citation type="submission" date="2013-03" db="EMBL/GenBank/DDBJ databases">
        <authorList>
            <person name="Motta M.C.M."/>
            <person name="Martins A.C.A."/>
            <person name="Preta C.M.C.C."/>
            <person name="Silva R."/>
            <person name="de Souza S.S."/>
            <person name="Klein C.C."/>
            <person name="de Almeida L.G.P."/>
            <person name="Cunha O.L."/>
            <person name="Colabardini A.C."/>
            <person name="Lima B.A."/>
            <person name="Machado C.R."/>
            <person name="Soares C.M.A."/>
            <person name="de Menezes C.B.A."/>
            <person name="Bartolomeu D.C."/>
            <person name="Grisard E.C."/>
            <person name="Fantinatti-Garboggini F."/>
            <person name="Rodrigues-Luiz G.F."/>
            <person name="Wagner G."/>
            <person name="Goldman G.H."/>
            <person name="Fietto J.L.R."/>
            <person name="Ciapina L.P."/>
            <person name="Brocchi M."/>
            <person name="Elias M.C."/>
            <person name="Goldman M.H.S."/>
            <person name="Sagot M.-F."/>
            <person name="Pereira M."/>
            <person name="Stoco P.H."/>
            <person name="Teixeira S.M.R."/>
            <person name="de Mendonca-Neto R.P."/>
            <person name="Maciel T.E.F."/>
            <person name="Mendes T.A.O."/>
            <person name="Urmenyi T.P."/>
            <person name="Teixeira M.M.G."/>
            <person name="de Camargo E.F.P."/>
            <person name="de Sousa W."/>
            <person name="Schenkman S."/>
            <person name="de Vasconcelos A.T.R."/>
        </authorList>
    </citation>
    <scope>NUCLEOTIDE SEQUENCE</scope>
</reference>
<dbReference type="SUPFAM" id="SSF52540">
    <property type="entry name" value="P-loop containing nucleoside triphosphate hydrolases"/>
    <property type="match status" value="1"/>
</dbReference>
<dbReference type="PANTHER" id="PTHR23070">
    <property type="entry name" value="BCS1 AAA-TYPE ATPASE"/>
    <property type="match status" value="1"/>
</dbReference>
<reference evidence="7 9" key="1">
    <citation type="journal article" date="2013" name="PLoS ONE">
        <title>Predicting the Proteins of Angomonas deanei, Strigomonas culicis and Their Respective Endosymbionts Reveals New Aspects of the Trypanosomatidae Family.</title>
        <authorList>
            <person name="Motta M.C."/>
            <person name="Martins A.C."/>
            <person name="de Souza S.S."/>
            <person name="Catta-Preta C.M."/>
            <person name="Silva R."/>
            <person name="Klein C.C."/>
            <person name="de Almeida L.G."/>
            <person name="de Lima Cunha O."/>
            <person name="Ciapina L.P."/>
            <person name="Brocchi M."/>
            <person name="Colabardini A.C."/>
            <person name="de Araujo Lima B."/>
            <person name="Machado C.R."/>
            <person name="de Almeida Soares C.M."/>
            <person name="Probst C.M."/>
            <person name="de Menezes C.B."/>
            <person name="Thompson C.E."/>
            <person name="Bartholomeu D.C."/>
            <person name="Gradia D.F."/>
            <person name="Pavoni D.P."/>
            <person name="Grisard E.C."/>
            <person name="Fantinatti-Garboggini F."/>
            <person name="Marchini F.K."/>
            <person name="Rodrigues-Luiz G.F."/>
            <person name="Wagner G."/>
            <person name="Goldman G.H."/>
            <person name="Fietto J.L."/>
            <person name="Elias M.C."/>
            <person name="Goldman M.H."/>
            <person name="Sagot M.F."/>
            <person name="Pereira M."/>
            <person name="Stoco P.H."/>
            <person name="de Mendonca-Neto R.P."/>
            <person name="Teixeira S.M."/>
            <person name="Maciel T.E."/>
            <person name="de Oliveira Mendes T.A."/>
            <person name="Urmenyi T.P."/>
            <person name="de Souza W."/>
            <person name="Schenkman S."/>
            <person name="de Vasconcelos A.T."/>
        </authorList>
    </citation>
    <scope>NUCLEOTIDE SEQUENCE [LARGE SCALE GENOMIC DNA]</scope>
</reference>
<dbReference type="InterPro" id="IPR050747">
    <property type="entry name" value="Mitochondrial_chaperone_BCS1"/>
</dbReference>
<dbReference type="Gene3D" id="3.40.50.300">
    <property type="entry name" value="P-loop containing nucleotide triphosphate hydrolases"/>
    <property type="match status" value="1"/>
</dbReference>
<keyword evidence="3" id="KW-0472">Membrane</keyword>
<dbReference type="GO" id="GO:0016887">
    <property type="term" value="F:ATP hydrolysis activity"/>
    <property type="evidence" value="ECO:0007669"/>
    <property type="project" value="InterPro"/>
</dbReference>
<comment type="similarity">
    <text evidence="2">Belongs to the AAA ATPase family. BCS1 subfamily.</text>
</comment>
<dbReference type="InterPro" id="IPR003959">
    <property type="entry name" value="ATPase_AAA_core"/>
</dbReference>
<dbReference type="InterPro" id="IPR003593">
    <property type="entry name" value="AAA+_ATPase"/>
</dbReference>
<comment type="caution">
    <text evidence="7">The sequence shown here is derived from an EMBL/GenBank/DDBJ whole genome shotgun (WGS) entry which is preliminary data.</text>
</comment>